<evidence type="ECO:0000313" key="3">
    <source>
        <dbReference type="Proteomes" id="UP000595140"/>
    </source>
</evidence>
<dbReference type="OrthoDB" id="1717591at2759"/>
<sequence length="497" mass="55816">MDESWRMRTGVEIPSTTAAKNTSFSRRRSTEDPSRCRRTTPGDSETPVLDPEDFSDVFGGPPRTVMRRQFSGNGYRECLLYEEIFLPPENVVPASCGRKLPEFKIPMDKCGRMDDEGFYSDIFGWEGEEDMRRSRTRSGSKSKASSSSVLSSENVSPLRPAIGEADPDVSFFSSKLRPINVPSRWSARRLPDEYPGGHHGMPAFSCHPTPQDTENKPNESLRNPHFGFSRRNSSPETISVDPNSYRSLKISTDHDLDPNSPSSVGSSIGQDLEPGLASIVQDKVVSDHVVVSEEEEEDDDDATSSYVIEINASSFRESNSEAIGVDEAIAWAKEKFQKHCSELRGQGEKEHSDITSTHQSSDERIDGNEFKQAKVIEKVDKSAKGEGRQSFETDMEMELIDEKIRLWSTGKEADIRLLLSTLHRILWSNSGWLPVHLAYLIESSRVRKAYQKARLCLHPDKLQQRGATVLQKHIAEKAFSILQEAWAVFLSQDIRLG</sequence>
<dbReference type="GO" id="GO:0030276">
    <property type="term" value="F:clathrin binding"/>
    <property type="evidence" value="ECO:0007669"/>
    <property type="project" value="TreeGrafter"/>
</dbReference>
<evidence type="ECO:0008006" key="4">
    <source>
        <dbReference type="Google" id="ProtNLM"/>
    </source>
</evidence>
<keyword evidence="3" id="KW-1185">Reference proteome</keyword>
<feature type="region of interest" description="Disordered" evidence="1">
    <location>
        <begin position="129"/>
        <end position="161"/>
    </location>
</feature>
<dbReference type="CDD" id="cd06257">
    <property type="entry name" value="DnaJ"/>
    <property type="match status" value="1"/>
</dbReference>
<dbReference type="SUPFAM" id="SSF46565">
    <property type="entry name" value="Chaperone J-domain"/>
    <property type="match status" value="1"/>
</dbReference>
<dbReference type="FunFam" id="1.10.287.110:FF:000043">
    <property type="entry name" value="J-domain protein required for chloroplast accumulation response 1"/>
    <property type="match status" value="1"/>
</dbReference>
<dbReference type="Gene3D" id="1.10.287.110">
    <property type="entry name" value="DnaJ domain"/>
    <property type="match status" value="1"/>
</dbReference>
<dbReference type="InterPro" id="IPR001623">
    <property type="entry name" value="DnaJ_domain"/>
</dbReference>
<feature type="region of interest" description="Disordered" evidence="1">
    <location>
        <begin position="344"/>
        <end position="364"/>
    </location>
</feature>
<protein>
    <recommendedName>
        <fullName evidence="4">J domain-containing protein</fullName>
    </recommendedName>
</protein>
<dbReference type="EMBL" id="OOIL02006852">
    <property type="protein sequence ID" value="VFR03087.1"/>
    <property type="molecule type" value="Genomic_DNA"/>
</dbReference>
<dbReference type="GO" id="GO:0072318">
    <property type="term" value="P:clathrin coat disassembly"/>
    <property type="evidence" value="ECO:0007669"/>
    <property type="project" value="TreeGrafter"/>
</dbReference>
<dbReference type="Proteomes" id="UP000595140">
    <property type="component" value="Unassembled WGS sequence"/>
</dbReference>
<proteinExistence type="predicted"/>
<organism evidence="2 3">
    <name type="scientific">Cuscuta campestris</name>
    <dbReference type="NCBI Taxonomy" id="132261"/>
    <lineage>
        <taxon>Eukaryota</taxon>
        <taxon>Viridiplantae</taxon>
        <taxon>Streptophyta</taxon>
        <taxon>Embryophyta</taxon>
        <taxon>Tracheophyta</taxon>
        <taxon>Spermatophyta</taxon>
        <taxon>Magnoliopsida</taxon>
        <taxon>eudicotyledons</taxon>
        <taxon>Gunneridae</taxon>
        <taxon>Pentapetalae</taxon>
        <taxon>asterids</taxon>
        <taxon>lamiids</taxon>
        <taxon>Solanales</taxon>
        <taxon>Convolvulaceae</taxon>
        <taxon>Cuscuteae</taxon>
        <taxon>Cuscuta</taxon>
        <taxon>Cuscuta subgen. Grammica</taxon>
        <taxon>Cuscuta sect. Cleistogrammica</taxon>
    </lineage>
</organism>
<gene>
    <name evidence="2" type="ORF">CCAM_LOCUS44862</name>
</gene>
<feature type="region of interest" description="Disordered" evidence="1">
    <location>
        <begin position="1"/>
        <end position="63"/>
    </location>
</feature>
<feature type="compositionally biased region" description="Polar residues" evidence="1">
    <location>
        <begin position="259"/>
        <end position="269"/>
    </location>
</feature>
<feature type="compositionally biased region" description="Basic and acidic residues" evidence="1">
    <location>
        <begin position="344"/>
        <end position="353"/>
    </location>
</feature>
<feature type="compositionally biased region" description="Polar residues" evidence="1">
    <location>
        <begin position="230"/>
        <end position="250"/>
    </location>
</feature>
<reference evidence="2 3" key="1">
    <citation type="submission" date="2018-04" db="EMBL/GenBank/DDBJ databases">
        <authorList>
            <person name="Vogel A."/>
        </authorList>
    </citation>
    <scope>NUCLEOTIDE SEQUENCE [LARGE SCALE GENOMIC DNA]</scope>
</reference>
<dbReference type="PANTHER" id="PTHR23172:SF69">
    <property type="entry name" value="CHAPERONE DNAJ-DOMAIN SUPERFAMILY PROTEIN"/>
    <property type="match status" value="1"/>
</dbReference>
<evidence type="ECO:0000313" key="2">
    <source>
        <dbReference type="EMBL" id="VFR03087.1"/>
    </source>
</evidence>
<dbReference type="GO" id="GO:0005737">
    <property type="term" value="C:cytoplasm"/>
    <property type="evidence" value="ECO:0007669"/>
    <property type="project" value="TreeGrafter"/>
</dbReference>
<dbReference type="GO" id="GO:0031982">
    <property type="term" value="C:vesicle"/>
    <property type="evidence" value="ECO:0007669"/>
    <property type="project" value="TreeGrafter"/>
</dbReference>
<feature type="region of interest" description="Disordered" evidence="1">
    <location>
        <begin position="190"/>
        <end position="271"/>
    </location>
</feature>
<accession>A0A484NST5</accession>
<feature type="compositionally biased region" description="Polar residues" evidence="1">
    <location>
        <begin position="14"/>
        <end position="24"/>
    </location>
</feature>
<feature type="compositionally biased region" description="Low complexity" evidence="1">
    <location>
        <begin position="141"/>
        <end position="156"/>
    </location>
</feature>
<dbReference type="AlphaFoldDB" id="A0A484NST5"/>
<dbReference type="PANTHER" id="PTHR23172">
    <property type="entry name" value="AUXILIN/CYCLIN G-ASSOCIATED KINASE-RELATED"/>
    <property type="match status" value="1"/>
</dbReference>
<dbReference type="GO" id="GO:0072583">
    <property type="term" value="P:clathrin-dependent endocytosis"/>
    <property type="evidence" value="ECO:0007669"/>
    <property type="project" value="TreeGrafter"/>
</dbReference>
<evidence type="ECO:0000256" key="1">
    <source>
        <dbReference type="SAM" id="MobiDB-lite"/>
    </source>
</evidence>
<name>A0A484NST5_9ASTE</name>
<dbReference type="InterPro" id="IPR036869">
    <property type="entry name" value="J_dom_sf"/>
</dbReference>